<dbReference type="HAMAP" id="MF_00634">
    <property type="entry name" value="UPF0235"/>
    <property type="match status" value="1"/>
</dbReference>
<dbReference type="NCBIfam" id="TIGR00251">
    <property type="entry name" value="DUF167 family protein"/>
    <property type="match status" value="1"/>
</dbReference>
<dbReference type="Pfam" id="PF02594">
    <property type="entry name" value="DUF167"/>
    <property type="match status" value="1"/>
</dbReference>
<dbReference type="InterPro" id="IPR003746">
    <property type="entry name" value="DUF167"/>
</dbReference>
<dbReference type="SUPFAM" id="SSF69786">
    <property type="entry name" value="YggU-like"/>
    <property type="match status" value="1"/>
</dbReference>
<proteinExistence type="inferred from homology"/>
<evidence type="ECO:0000313" key="3">
    <source>
        <dbReference type="EMBL" id="ATZ59794.1"/>
    </source>
</evidence>
<evidence type="ECO:0000313" key="4">
    <source>
        <dbReference type="Proteomes" id="UP000232133"/>
    </source>
</evidence>
<dbReference type="RefSeq" id="WP_004035225.1">
    <property type="nucleotide sequence ID" value="NZ_CAYASS010000083.1"/>
</dbReference>
<dbReference type="SMART" id="SM01152">
    <property type="entry name" value="DUF167"/>
    <property type="match status" value="1"/>
</dbReference>
<dbReference type="InterPro" id="IPR036591">
    <property type="entry name" value="YggU-like_sf"/>
</dbReference>
<name>A0A2H4U6T2_METSM</name>
<reference evidence="3 4" key="1">
    <citation type="submission" date="2016-10" db="EMBL/GenBank/DDBJ databases">
        <authorList>
            <person name="Varghese N."/>
        </authorList>
    </citation>
    <scope>NUCLEOTIDE SEQUENCE [LARGE SCALE GENOMIC DNA]</scope>
    <source>
        <strain evidence="3 4">KB11</strain>
    </source>
</reference>
<dbReference type="AlphaFoldDB" id="A0A2H4U6T2"/>
<evidence type="ECO:0000256" key="2">
    <source>
        <dbReference type="HAMAP-Rule" id="MF_00634"/>
    </source>
</evidence>
<evidence type="ECO:0000256" key="1">
    <source>
        <dbReference type="ARBA" id="ARBA00010364"/>
    </source>
</evidence>
<dbReference type="Proteomes" id="UP000232133">
    <property type="component" value="Chromosome"/>
</dbReference>
<protein>
    <recommendedName>
        <fullName evidence="2">UPF0235 protein BK798_04840</fullName>
    </recommendedName>
</protein>
<sequence length="101" mass="11487">MSNNYLNAISSADNNVFVDIEVSPNSNKFQISGFNEWRNRFEIRIKQVPQKGKANKEIVKELSKIFNCDVSISKGEKSSQKTIVCYNVSIDDILDKLSEIL</sequence>
<dbReference type="GeneID" id="35118680"/>
<accession>A0A2H4U6T2</accession>
<organism evidence="3 4">
    <name type="scientific">Methanobrevibacter smithii</name>
    <dbReference type="NCBI Taxonomy" id="2173"/>
    <lineage>
        <taxon>Archaea</taxon>
        <taxon>Methanobacteriati</taxon>
        <taxon>Methanobacteriota</taxon>
        <taxon>Methanomada group</taxon>
        <taxon>Methanobacteria</taxon>
        <taxon>Methanobacteriales</taxon>
        <taxon>Methanobacteriaceae</taxon>
        <taxon>Methanobrevibacter</taxon>
    </lineage>
</organism>
<dbReference type="EMBL" id="CP017803">
    <property type="protein sequence ID" value="ATZ59794.1"/>
    <property type="molecule type" value="Genomic_DNA"/>
</dbReference>
<comment type="similarity">
    <text evidence="1 2">Belongs to the UPF0235 family.</text>
</comment>
<dbReference type="Gene3D" id="3.30.1200.10">
    <property type="entry name" value="YggU-like"/>
    <property type="match status" value="1"/>
</dbReference>
<gene>
    <name evidence="3" type="ORF">BK798_04840</name>
</gene>